<dbReference type="RefSeq" id="XP_052942935.1">
    <property type="nucleotide sequence ID" value="XM_053085958.1"/>
</dbReference>
<feature type="region of interest" description="Disordered" evidence="1">
    <location>
        <begin position="2400"/>
        <end position="2422"/>
    </location>
</feature>
<gene>
    <name evidence="4" type="ORF">MKK02DRAFT_18486</name>
</gene>
<dbReference type="PANTHER" id="PTHR32085">
    <property type="entry name" value="PROTEIN CSF1"/>
    <property type="match status" value="1"/>
</dbReference>
<evidence type="ECO:0000259" key="3">
    <source>
        <dbReference type="Pfam" id="PF21678"/>
    </source>
</evidence>
<protein>
    <recommendedName>
        <fullName evidence="3">Csf1 N-terminal domain-containing protein</fullName>
    </recommendedName>
</protein>
<proteinExistence type="predicted"/>
<sequence length="3075" mass="337962">MDTTAEPRVPYVNWLLFGELGVVVIVACAFFLYFNRLFGAVFAWCVRLYTWRKHHAYISIGSLQFAPLAGRIAFRNVEYHSSNISVRNECRLVIFADGVECFVYNRTPAYDAIVERMKKHEQESRTSTPSKASSEENPIKARLRKAFRSTHQEDGLAQLNSNNSSSTCPDTTPEPPSSTVTPEVEAVDWFRELCPIELRIEKGSVILGSDATPMILIADFRSATGTVEITDSRSVCDKYKMSIPLRLEDVKVLYRTNVEWSGPLLAHGKKVYDELLREDPDLTKQPPSSISTKTAFLALARRFHFLLSPTFSTPPRAGMPRDKTWRGLARYWPESTRAPPKHEREYAKVTTLVDTPELDLTYYSDTPGIVPHPDEIGSPDPKDKFGNVDLAPEYGIDVVIHGGMVQYGPWADRQREALQKTFAPNIFFDSEPKSRLRAGETRVHADLVVSVTFSEETNLRIPTREPSKDWQFDAKPEADLERPYGWLDVTAGADSTISYTQSQFATAQGYDANLVLHLKSLSIASSINLQSFVDAKSCRLTLAMPVPLGWDAQRNWGIDMHFDTPDITLLRDHVTLISDIAKDWSSGAEGDFHHFVPVHYNFKIGMNDYAFHLYINDCNIVDRPQSRDDNSFVDIMGPTLSAYTAIASTQYRPEFSVIPFTVNLNDARLEISIPKWDTHRSFQSQSPIEIGRIGTGSASGSYRYYSHPHPDHEEALTLHLDASKVAFKCMGWVLRRLFCVKDNYFGMFTQFTTTQEYLERFDHDPNSVGDPVEEKYRPGRSDPFAVQVTLDVRDSLVLLSDEIFACESGLALPIPQLQMMLKSVEAFMELSLDLPPTYIVAAPSIEMSYVACRAPPPSSTQCVCIEGIIVKANRLFGPQPHGTTYFCLWEIAIPKVSAYLTPAFLATVRSSVTAVAFNFSDKENAPTDIYIPVTPPDVTFFKLAVGPVSAIMYGGDAAAAVDLPGGVVLDTSSLATLTSSSSLAILVPSASVNLLTRLSSRQKWTSAGSFYSGVSVDIYKAPKDWQEKAQKQQKFLREEDEPTQRIWYMYAEKEDTSKTHHKGSSYLPRPYSLEHGEYAPGLKLMVDDSGTEDEETEDEVGPEVDSSDSDREDQARPKIKHHRSRSRSFRTAKETFEDSSGESDDVSSVASSASSRSPSESGLPPDMSSILADHARKFSRFAQSRNAPTSPTPGFGIGPKLPSSPLPNGTLIRVRVEPLLLQASLAGVSPVLALADAMSVNHSRPLQIVDGILDQLIDNFNDRNGRPVPSIIDITAPSIGVSLSTSSAVHDPVSRVALDIGGVISRISRAPADGHSPSSSASVSMLSLHTTLYSTAHQLPKLSLNDINLNHPHTPGAPVLQLDQLGLQMAFNEIGKDRQIRVHATSTDLKLVSAALSTATETAGIWRDRLAKLEMAKAVPQLGPLLVAAVKSAGPNAENAPLPAFATELTYELHVDDDRNIRRDHGWRIISRLRQILLLTPVAPGDFPTADQSAVQGLSLLDWVPDENNEALTRQLPFVQKAFDLPHPQPDTEEASSSEAAFVSIENVVIRHYDYLLGTGRVGSSFVRMGTTSAGLYRTKLSGKPGPDVQDRAVLAVSSIDGEIQDSIFPVVRHFSAASASPSSSSHPSAVSAGNSTFLVNAHLGSGDMCVLAGGLKLRTVVNNATGVLGHLQRQHSRNGLSSYVTVRNDITVVLDKADVVLLQPSDDDNPSNSADREVVVIGVSGLKVVSDTQGSTKPSSVKERKVVLALQMVVFDSKPTLRRALDFAQVWKEKHYPHYEPTINQMRSTIAANPARVPQPNRIPVSLTFDILVLRASLTVRTAKAAWIGWQVGRFYACQNGSAKNHSFGIRAAPQSIGFYSSRDLVKTKDTVKLDLPRVDVDGTLKTIQGQGYYEVQVNLGLFACIVKPSALDKLLSLYKSLVPEMRQLVKDYGSYAQTMFTPAAAPAVPTPTKAPDLFRLNVGVEGISIGLRADDVATTLLLRALALKGRATNRHSAQRALSWQAGVEHFQVSLGQIDNEPLPGQADNSRKYQSAYMYLDVDVYETPSDTAAPSRLGVSLSRIQTFMHIVALSEISDLISSWTSDLHDLTSQRGTEVAEVREQTSKFLKKIDTSEGVKPEDSWFATRLLTVDIASFGLAVPLGAETVIDIRQASEITQALLFSIRSISFVNRRNETAQFRVQHIALQFVGEFNARMPNHFIGEFHDSINQMSLPLINAEAQMSSKADAWTLAAHSSATDFNLGLDPDFIEGIFQLIDLYERGKDRIDQLEKRYRAELSRNPAHTTATEAPVSPVVARQTQRIYLRLSFSFESGKVQLYRVAGAGQAGARASWHDEVVLPGISVWVDYAGPSTDGLADESDKGGLVIFNAAVHQSRNTLRPSILPFFVQVASRVEKRFKSKRSGSIPQPSPGVGSAVSTPDAVKTTAPSLAAGGGSVNRLRLTLRIDQSELRFACNPDSQAYVNLRWESGGFLGSTTIGAEEASTFAGTITGVTTNLSHEYDHLGRSCIEASARDLTFSIIHTPNWRDDQAGVSIVMDTRVSAQFRLDLFSAWLTFVAVWVDNAGLDKPIIAAIGDPSTVAAAVPAPPTSESKQIGIAILARFQAIDFDADVTVSHAKLKISPVILHTLSNGSRTRVDLQVGKTEITAAGDISGTITVDNFAFETVRKSTRATEDTDPQLLKLELKSGDLRASLFLGEANIVRFHLGTTTVGLHDDWKDPSKPPLLAFAVQAGQLSMVVRLLAVPRLLGKVYEVLDAVGTQHRIASQRSETFKAHKAKKTSDPSSISTALAQTMQRTASNQAASLGSDTVFSQTMQFKLAGIAIGAYNELDNGKVDFYCFTVGNIEADLLREPKRVDGEDRPFRRLGLRVGLMHWDAVDGYKITAVESKDSSPEDLLKYFAGMKANRQHQEVAYLPEMDLVMDSDEYKGTPTRLLYHFALEWGKTKGDIRLLPGLFDDAFRSMRNLIAKIEQEEATRARRLGVIRPAKEPADIVTADGSTHFEPRDRAIETKIPVPKLEMTGDLTQNVAQMFPDFDQAVTDLPKLSHKFVTLKLEEGMDLLLKLYAKQLPAKKG</sequence>
<feature type="region of interest" description="Disordered" evidence="1">
    <location>
        <begin position="120"/>
        <end position="139"/>
    </location>
</feature>
<keyword evidence="2" id="KW-0812">Transmembrane</keyword>
<feature type="compositionally biased region" description="Low complexity" evidence="1">
    <location>
        <begin position="164"/>
        <end position="182"/>
    </location>
</feature>
<organism evidence="4 5">
    <name type="scientific">Dioszegia hungarica</name>
    <dbReference type="NCBI Taxonomy" id="4972"/>
    <lineage>
        <taxon>Eukaryota</taxon>
        <taxon>Fungi</taxon>
        <taxon>Dikarya</taxon>
        <taxon>Basidiomycota</taxon>
        <taxon>Agaricomycotina</taxon>
        <taxon>Tremellomycetes</taxon>
        <taxon>Tremellales</taxon>
        <taxon>Bulleribasidiaceae</taxon>
        <taxon>Dioszegia</taxon>
    </lineage>
</organism>
<dbReference type="GO" id="GO:0016020">
    <property type="term" value="C:membrane"/>
    <property type="evidence" value="ECO:0007669"/>
    <property type="project" value="InterPro"/>
</dbReference>
<dbReference type="GO" id="GO:0006113">
    <property type="term" value="P:fermentation"/>
    <property type="evidence" value="ECO:0007669"/>
    <property type="project" value="InterPro"/>
</dbReference>
<dbReference type="EMBL" id="JAKWFO010000011">
    <property type="protein sequence ID" value="KAI9633158.1"/>
    <property type="molecule type" value="Genomic_DNA"/>
</dbReference>
<feature type="region of interest" description="Disordered" evidence="1">
    <location>
        <begin position="1089"/>
        <end position="1168"/>
    </location>
</feature>
<keyword evidence="2" id="KW-0472">Membrane</keyword>
<feature type="compositionally biased region" description="Low complexity" evidence="1">
    <location>
        <begin position="1146"/>
        <end position="1162"/>
    </location>
</feature>
<comment type="caution">
    <text evidence="4">The sequence shown here is derived from an EMBL/GenBank/DDBJ whole genome shotgun (WGS) entry which is preliminary data.</text>
</comment>
<feature type="region of interest" description="Disordered" evidence="1">
    <location>
        <begin position="156"/>
        <end position="182"/>
    </location>
</feature>
<dbReference type="Pfam" id="PF21678">
    <property type="entry name" value="Csf1_N"/>
    <property type="match status" value="1"/>
</dbReference>
<feature type="compositionally biased region" description="Basic residues" evidence="1">
    <location>
        <begin position="1117"/>
        <end position="1130"/>
    </location>
</feature>
<dbReference type="Proteomes" id="UP001164286">
    <property type="component" value="Unassembled WGS sequence"/>
</dbReference>
<dbReference type="PANTHER" id="PTHR32085:SF3">
    <property type="entry name" value="PROTEIN CSF1"/>
    <property type="match status" value="1"/>
</dbReference>
<feature type="compositionally biased region" description="Acidic residues" evidence="1">
    <location>
        <begin position="1089"/>
        <end position="1107"/>
    </location>
</feature>
<evidence type="ECO:0000256" key="1">
    <source>
        <dbReference type="SAM" id="MobiDB-lite"/>
    </source>
</evidence>
<feature type="transmembrane region" description="Helical" evidence="2">
    <location>
        <begin position="12"/>
        <end position="34"/>
    </location>
</feature>
<evidence type="ECO:0000256" key="2">
    <source>
        <dbReference type="SAM" id="Phobius"/>
    </source>
</evidence>
<dbReference type="GeneID" id="77725159"/>
<accession>A0AA38H340</accession>
<dbReference type="InterPro" id="IPR048636">
    <property type="entry name" value="Csf1_N"/>
</dbReference>
<dbReference type="InterPro" id="IPR029636">
    <property type="entry name" value="Csf1"/>
</dbReference>
<evidence type="ECO:0000313" key="5">
    <source>
        <dbReference type="Proteomes" id="UP001164286"/>
    </source>
</evidence>
<reference evidence="4" key="1">
    <citation type="journal article" date="2022" name="G3 (Bethesda)">
        <title>High quality genome of the basidiomycete yeast Dioszegia hungarica PDD-24b-2 isolated from cloud water.</title>
        <authorList>
            <person name="Jarrige D."/>
            <person name="Haridas S."/>
            <person name="Bleykasten-Grosshans C."/>
            <person name="Joly M."/>
            <person name="Nadalig T."/>
            <person name="Sancelme M."/>
            <person name="Vuilleumier S."/>
            <person name="Grigoriev I.V."/>
            <person name="Amato P."/>
            <person name="Bringel F."/>
        </authorList>
    </citation>
    <scope>NUCLEOTIDE SEQUENCE</scope>
    <source>
        <strain evidence="4">PDD-24b-2</strain>
    </source>
</reference>
<keyword evidence="5" id="KW-1185">Reference proteome</keyword>
<name>A0AA38H340_9TREE</name>
<keyword evidence="2" id="KW-1133">Transmembrane helix</keyword>
<feature type="domain" description="Csf1 N-terminal" evidence="3">
    <location>
        <begin position="343"/>
        <end position="762"/>
    </location>
</feature>
<evidence type="ECO:0000313" key="4">
    <source>
        <dbReference type="EMBL" id="KAI9633158.1"/>
    </source>
</evidence>